<proteinExistence type="predicted"/>
<accession>A0ABY5TQ07</accession>
<keyword evidence="1" id="KW-0472">Membrane</keyword>
<dbReference type="SUPFAM" id="SSF51261">
    <property type="entry name" value="Duplicated hybrid motif"/>
    <property type="match status" value="1"/>
</dbReference>
<reference evidence="3" key="1">
    <citation type="submission" date="2022-08" db="EMBL/GenBank/DDBJ databases">
        <title>Catabolic pathway analysis in culturable SAR92 clade bacteria reveals their overlooked roles in DMSP degradation in coastal seas.</title>
        <authorList>
            <person name="He X."/>
            <person name="Zhang X."/>
            <person name="Zhang Y."/>
        </authorList>
    </citation>
    <scope>NUCLEOTIDE SEQUENCE</scope>
    <source>
        <strain evidence="3">H455</strain>
    </source>
</reference>
<name>A0ABY5TQ07_9GAMM</name>
<keyword evidence="4" id="KW-1185">Reference proteome</keyword>
<dbReference type="InterPro" id="IPR011055">
    <property type="entry name" value="Dup_hybrid_motif"/>
</dbReference>
<keyword evidence="1" id="KW-0812">Transmembrane</keyword>
<protein>
    <submittedName>
        <fullName evidence="3">M23 family metallopeptidase</fullName>
    </submittedName>
</protein>
<organism evidence="3 4">
    <name type="scientific">SAR92 clade bacterium H455</name>
    <dbReference type="NCBI Taxonomy" id="2974818"/>
    <lineage>
        <taxon>Bacteria</taxon>
        <taxon>Pseudomonadati</taxon>
        <taxon>Pseudomonadota</taxon>
        <taxon>Gammaproteobacteria</taxon>
        <taxon>Cellvibrionales</taxon>
        <taxon>Porticoccaceae</taxon>
        <taxon>SAR92 clade</taxon>
    </lineage>
</organism>
<keyword evidence="1" id="KW-1133">Transmembrane helix</keyword>
<dbReference type="InterPro" id="IPR050570">
    <property type="entry name" value="Cell_wall_metabolism_enzyme"/>
</dbReference>
<dbReference type="PANTHER" id="PTHR21666">
    <property type="entry name" value="PEPTIDASE-RELATED"/>
    <property type="match status" value="1"/>
</dbReference>
<evidence type="ECO:0000313" key="4">
    <source>
        <dbReference type="Proteomes" id="UP001059934"/>
    </source>
</evidence>
<sequence length="313" mass="34571">MKIILISNRAEKVRTLRLNSWAKGLLSVLLLGIPVAAGTLLGVKIADGRWELLVENNINEMQHELILQQQEVDSGRLEANRTLNAMTIKLAEMRSRLIRLDALGERLTQIARLEDGEFNFSDTPGIGGPEGSPLQRSISAISMQPELTAMFDKLDRKLENREAQLQILTSMLSDSRLKKEQTVAGKPITKGWMSSSYGMRTDPFHGEQRWHGGVDFAGKKGSDVVAVASGVVTWSGKRSGYGNMVQINHGDGFVTRYGHNDENLVSLGSIVKKGQQIARMGSSGRSTGPHVHFEVYKNGRTVDPASYIHKTHR</sequence>
<evidence type="ECO:0000256" key="1">
    <source>
        <dbReference type="SAM" id="Phobius"/>
    </source>
</evidence>
<dbReference type="Pfam" id="PF01551">
    <property type="entry name" value="Peptidase_M23"/>
    <property type="match status" value="1"/>
</dbReference>
<evidence type="ECO:0000259" key="2">
    <source>
        <dbReference type="Pfam" id="PF01551"/>
    </source>
</evidence>
<dbReference type="CDD" id="cd12797">
    <property type="entry name" value="M23_peptidase"/>
    <property type="match status" value="1"/>
</dbReference>
<feature type="transmembrane region" description="Helical" evidence="1">
    <location>
        <begin position="21"/>
        <end position="43"/>
    </location>
</feature>
<evidence type="ECO:0000313" key="3">
    <source>
        <dbReference type="EMBL" id="UVW35918.1"/>
    </source>
</evidence>
<dbReference type="PANTHER" id="PTHR21666:SF291">
    <property type="entry name" value="STAGE II SPORULATION PROTEIN Q"/>
    <property type="match status" value="1"/>
</dbReference>
<feature type="domain" description="M23ase beta-sheet core" evidence="2">
    <location>
        <begin position="211"/>
        <end position="304"/>
    </location>
</feature>
<dbReference type="InterPro" id="IPR016047">
    <property type="entry name" value="M23ase_b-sheet_dom"/>
</dbReference>
<dbReference type="Proteomes" id="UP001059934">
    <property type="component" value="Chromosome"/>
</dbReference>
<gene>
    <name evidence="3" type="ORF">NYF23_04740</name>
</gene>
<dbReference type="Gene3D" id="2.70.70.10">
    <property type="entry name" value="Glucose Permease (Domain IIA)"/>
    <property type="match status" value="1"/>
</dbReference>
<dbReference type="EMBL" id="CP103416">
    <property type="protein sequence ID" value="UVW35918.1"/>
    <property type="molecule type" value="Genomic_DNA"/>
</dbReference>